<accession>D5C1U5</accession>
<dbReference type="SUPFAM" id="SSF50346">
    <property type="entry name" value="PRC-barrel domain"/>
    <property type="match status" value="1"/>
</dbReference>
<name>D5C1U5_NITHN</name>
<dbReference type="KEGG" id="nhl:Nhal_1594"/>
<gene>
    <name evidence="2" type="ordered locus">Nhal_1594</name>
</gene>
<dbReference type="PANTHER" id="PTHR36505:SF1">
    <property type="entry name" value="BLR1072 PROTEIN"/>
    <property type="match status" value="1"/>
</dbReference>
<dbReference type="HOGENOM" id="CLU_1494740_0_0_6"/>
<dbReference type="RefSeq" id="WP_013032615.1">
    <property type="nucleotide sequence ID" value="NC_013960.1"/>
</dbReference>
<evidence type="ECO:0000313" key="3">
    <source>
        <dbReference type="Proteomes" id="UP000001844"/>
    </source>
</evidence>
<dbReference type="EMBL" id="CP001798">
    <property type="protein sequence ID" value="ADE14728.1"/>
    <property type="molecule type" value="Genomic_DNA"/>
</dbReference>
<dbReference type="Pfam" id="PF05239">
    <property type="entry name" value="PRC"/>
    <property type="match status" value="1"/>
</dbReference>
<dbReference type="InterPro" id="IPR011033">
    <property type="entry name" value="PRC_barrel-like_sf"/>
</dbReference>
<dbReference type="InterPro" id="IPR027275">
    <property type="entry name" value="PRC-brl_dom"/>
</dbReference>
<dbReference type="AlphaFoldDB" id="D5C1U5"/>
<dbReference type="OrthoDB" id="6366681at2"/>
<dbReference type="STRING" id="472759.Nhal_1594"/>
<evidence type="ECO:0000313" key="2">
    <source>
        <dbReference type="EMBL" id="ADE14728.1"/>
    </source>
</evidence>
<dbReference type="eggNOG" id="COG1873">
    <property type="taxonomic scope" value="Bacteria"/>
</dbReference>
<protein>
    <submittedName>
        <fullName evidence="2">PRC-barrel domain protein</fullName>
    </submittedName>
</protein>
<keyword evidence="3" id="KW-1185">Reference proteome</keyword>
<dbReference type="Proteomes" id="UP000001844">
    <property type="component" value="Chromosome"/>
</dbReference>
<dbReference type="PANTHER" id="PTHR36505">
    <property type="entry name" value="BLR1072 PROTEIN"/>
    <property type="match status" value="1"/>
</dbReference>
<sequence>MNMNMNMNMNKLIFNIKPPGKTIIFVSSIALSIALPGKVLSANQDLEQQQKTNTQEQAPEQTLPKDAYKASELIGKSVKNRRDEDLGEINELVIDESGQIKYAVLFHGGGLLDIGAKMTAVSWKLLQLSPEGDHYILNMDITKEQLSDAPTFNEDSWPTEAQVTEFSAFESQETEEPETQ</sequence>
<evidence type="ECO:0000259" key="1">
    <source>
        <dbReference type="Pfam" id="PF05239"/>
    </source>
</evidence>
<proteinExistence type="predicted"/>
<feature type="domain" description="PRC-barrel" evidence="1">
    <location>
        <begin position="66"/>
        <end position="138"/>
    </location>
</feature>
<dbReference type="Gene3D" id="2.30.30.240">
    <property type="entry name" value="PRC-barrel domain"/>
    <property type="match status" value="1"/>
</dbReference>
<reference evidence="3" key="1">
    <citation type="submission" date="2010-04" db="EMBL/GenBank/DDBJ databases">
        <title>Complete genome sequence of Nitrosococcus halophilus Nc4, a salt-adapted, aerobic obligate ammonia-oxidizing sulfur purple bacterium.</title>
        <authorList>
            <consortium name="US DOE Joint Genome Institute"/>
            <person name="Campbell M.A."/>
            <person name="Malfatti S.A."/>
            <person name="Chain P.S.G."/>
            <person name="Heidelberg J.F."/>
            <person name="Ward B.B."/>
            <person name="Klotz M.G."/>
        </authorList>
    </citation>
    <scope>NUCLEOTIDE SEQUENCE [LARGE SCALE GENOMIC DNA]</scope>
    <source>
        <strain evidence="3">Nc4</strain>
    </source>
</reference>
<organism evidence="2 3">
    <name type="scientific">Nitrosococcus halophilus (strain Nc4)</name>
    <dbReference type="NCBI Taxonomy" id="472759"/>
    <lineage>
        <taxon>Bacteria</taxon>
        <taxon>Pseudomonadati</taxon>
        <taxon>Pseudomonadota</taxon>
        <taxon>Gammaproteobacteria</taxon>
        <taxon>Chromatiales</taxon>
        <taxon>Chromatiaceae</taxon>
        <taxon>Nitrosococcus</taxon>
    </lineage>
</organism>